<feature type="compositionally biased region" description="Basic residues" evidence="1">
    <location>
        <begin position="29"/>
        <end position="42"/>
    </location>
</feature>
<accession>A0ABN9T216</accession>
<evidence type="ECO:0000313" key="2">
    <source>
        <dbReference type="EMBL" id="CAK0838983.1"/>
    </source>
</evidence>
<evidence type="ECO:0000256" key="1">
    <source>
        <dbReference type="SAM" id="MobiDB-lite"/>
    </source>
</evidence>
<sequence>MGAADGARGGAVGGAPGRAHGRLGAIAGSRRRARGRCARNRMHPLPGLPPRPPSAPGCGREAPHGRRVLSSAELEEVRIEEKRKEVQRLLRRNAQHMASLRACSSERRLPEGQAGGTPRRGAGPLSRSSSFSGARSGPSSRAPSPERAAGEPCCARVAPGSELEARGGPEGPPRGTPACGPPARPPRFRPPGRSSSGPLAAEASSKPKIKYSPSLQRFRMF</sequence>
<feature type="compositionally biased region" description="Low complexity" evidence="1">
    <location>
        <begin position="121"/>
        <end position="147"/>
    </location>
</feature>
<evidence type="ECO:0000313" key="3">
    <source>
        <dbReference type="Proteomes" id="UP001189429"/>
    </source>
</evidence>
<name>A0ABN9T216_9DINO</name>
<feature type="compositionally biased region" description="Low complexity" evidence="1">
    <location>
        <begin position="191"/>
        <end position="201"/>
    </location>
</feature>
<dbReference type="EMBL" id="CAUYUJ010014260">
    <property type="protein sequence ID" value="CAK0838983.1"/>
    <property type="molecule type" value="Genomic_DNA"/>
</dbReference>
<feature type="compositionally biased region" description="Gly residues" evidence="1">
    <location>
        <begin position="7"/>
        <end position="16"/>
    </location>
</feature>
<feature type="region of interest" description="Disordered" evidence="1">
    <location>
        <begin position="1"/>
        <end position="69"/>
    </location>
</feature>
<organism evidence="2 3">
    <name type="scientific">Prorocentrum cordatum</name>
    <dbReference type="NCBI Taxonomy" id="2364126"/>
    <lineage>
        <taxon>Eukaryota</taxon>
        <taxon>Sar</taxon>
        <taxon>Alveolata</taxon>
        <taxon>Dinophyceae</taxon>
        <taxon>Prorocentrales</taxon>
        <taxon>Prorocentraceae</taxon>
        <taxon>Prorocentrum</taxon>
    </lineage>
</organism>
<feature type="region of interest" description="Disordered" evidence="1">
    <location>
        <begin position="97"/>
        <end position="221"/>
    </location>
</feature>
<protein>
    <submittedName>
        <fullName evidence="2">Uncharacterized protein</fullName>
    </submittedName>
</protein>
<keyword evidence="3" id="KW-1185">Reference proteome</keyword>
<proteinExistence type="predicted"/>
<feature type="compositionally biased region" description="Pro residues" evidence="1">
    <location>
        <begin position="46"/>
        <end position="55"/>
    </location>
</feature>
<reference evidence="2" key="1">
    <citation type="submission" date="2023-10" db="EMBL/GenBank/DDBJ databases">
        <authorList>
            <person name="Chen Y."/>
            <person name="Shah S."/>
            <person name="Dougan E. K."/>
            <person name="Thang M."/>
            <person name="Chan C."/>
        </authorList>
    </citation>
    <scope>NUCLEOTIDE SEQUENCE [LARGE SCALE GENOMIC DNA]</scope>
</reference>
<comment type="caution">
    <text evidence="2">The sequence shown here is derived from an EMBL/GenBank/DDBJ whole genome shotgun (WGS) entry which is preliminary data.</text>
</comment>
<dbReference type="Proteomes" id="UP001189429">
    <property type="component" value="Unassembled WGS sequence"/>
</dbReference>
<gene>
    <name evidence="2" type="ORF">PCOR1329_LOCUS34783</name>
</gene>
<feature type="compositionally biased region" description="Pro residues" evidence="1">
    <location>
        <begin position="170"/>
        <end position="189"/>
    </location>
</feature>